<dbReference type="EMBL" id="AP021888">
    <property type="protein sequence ID" value="BBP43662.1"/>
    <property type="molecule type" value="Genomic_DNA"/>
</dbReference>
<accession>A0A6F8PNH1</accession>
<dbReference type="GO" id="GO:1901891">
    <property type="term" value="P:regulation of cell septum assembly"/>
    <property type="evidence" value="ECO:0007669"/>
    <property type="project" value="InterPro"/>
</dbReference>
<evidence type="ECO:0000259" key="7">
    <source>
        <dbReference type="Pfam" id="PF03775"/>
    </source>
</evidence>
<evidence type="ECO:0000256" key="6">
    <source>
        <dbReference type="HAMAP-Rule" id="MF_00267"/>
    </source>
</evidence>
<dbReference type="SUPFAM" id="SSF63848">
    <property type="entry name" value="Cell-division inhibitor MinC, C-terminal domain"/>
    <property type="match status" value="1"/>
</dbReference>
<dbReference type="GO" id="GO:0000917">
    <property type="term" value="P:division septum assembly"/>
    <property type="evidence" value="ECO:0007669"/>
    <property type="project" value="UniProtKB-KW"/>
</dbReference>
<dbReference type="NCBIfam" id="TIGR01222">
    <property type="entry name" value="minC"/>
    <property type="match status" value="1"/>
</dbReference>
<gene>
    <name evidence="6 9" type="primary">minC</name>
    <name evidence="9" type="ORF">THMIRHAT_14080</name>
</gene>
<evidence type="ECO:0000256" key="1">
    <source>
        <dbReference type="ARBA" id="ARBA00006291"/>
    </source>
</evidence>
<keyword evidence="2 6" id="KW-0132">Cell division</keyword>
<proteinExistence type="inferred from homology"/>
<dbReference type="InterPro" id="IPR013033">
    <property type="entry name" value="MinC"/>
</dbReference>
<dbReference type="InterPro" id="IPR007874">
    <property type="entry name" value="MinC_N"/>
</dbReference>
<dbReference type="Pfam" id="PF03775">
    <property type="entry name" value="MinC_C"/>
    <property type="match status" value="1"/>
</dbReference>
<dbReference type="PANTHER" id="PTHR34108">
    <property type="entry name" value="SEPTUM SITE-DETERMINING PROTEIN MINC"/>
    <property type="match status" value="1"/>
</dbReference>
<name>A0A6F8PNH1_9GAMM</name>
<reference evidence="10" key="1">
    <citation type="submission" date="2019-11" db="EMBL/GenBank/DDBJ databases">
        <title>Isolation and characterization of two novel species in the genus Thiomicrorhabdus.</title>
        <authorList>
            <person name="Mochizuki J."/>
            <person name="Kojima H."/>
            <person name="Fukui M."/>
        </authorList>
    </citation>
    <scope>NUCLEOTIDE SEQUENCE [LARGE SCALE GENOMIC DNA]</scope>
    <source>
        <strain evidence="10">AkT22</strain>
    </source>
</reference>
<feature type="domain" description="Septum formation inhibitor MinC N-terminal" evidence="8">
    <location>
        <begin position="5"/>
        <end position="75"/>
    </location>
</feature>
<evidence type="ECO:0000256" key="4">
    <source>
        <dbReference type="ARBA" id="ARBA00023306"/>
    </source>
</evidence>
<dbReference type="GO" id="GO:0000902">
    <property type="term" value="P:cell morphogenesis"/>
    <property type="evidence" value="ECO:0007669"/>
    <property type="project" value="InterPro"/>
</dbReference>
<dbReference type="AlphaFoldDB" id="A0A6F8PNH1"/>
<dbReference type="PANTHER" id="PTHR34108:SF1">
    <property type="entry name" value="SEPTUM SITE-DETERMINING PROTEIN MINC"/>
    <property type="match status" value="1"/>
</dbReference>
<dbReference type="RefSeq" id="WP_173291445.1">
    <property type="nucleotide sequence ID" value="NZ_AP021888.1"/>
</dbReference>
<dbReference type="HAMAP" id="MF_00267">
    <property type="entry name" value="MinC"/>
    <property type="match status" value="1"/>
</dbReference>
<comment type="function">
    <text evidence="5 6">Cell division inhibitor that blocks the formation of polar Z ring septums. Rapidly oscillates between the poles of the cell to destabilize FtsZ filaments that have formed before they mature into polar Z rings. Prevents FtsZ polymerization.</text>
</comment>
<organism evidence="9 10">
    <name type="scientific">Thiosulfativibrio zosterae</name>
    <dbReference type="NCBI Taxonomy" id="2675053"/>
    <lineage>
        <taxon>Bacteria</taxon>
        <taxon>Pseudomonadati</taxon>
        <taxon>Pseudomonadota</taxon>
        <taxon>Gammaproteobacteria</taxon>
        <taxon>Thiotrichales</taxon>
        <taxon>Piscirickettsiaceae</taxon>
        <taxon>Thiosulfativibrio</taxon>
    </lineage>
</organism>
<dbReference type="KEGG" id="tzo:THMIRHAT_14080"/>
<sequence length="237" mass="25932">MSKIIDLKGSILSLTVLRLHSDNIAETKAALANKIDQAPSFFAGIPVVLEPKVVLGDATYLALLLEFLRQYQMIPIGIRTEDAQLIEQAEYIGLAVFPKEIKPKKVREAEKPKTEQTAVELPEEGLKTAMLIQTSVRSGQQIFAKNRDLIIYGSVNPGAEVVADGHVHVFGKVMGKVFAGASGDTGARIFARQLKPELVCIAGAYQLAEDIPNEFQQGFVEVSLKNDNLIFNTKILD</sequence>
<dbReference type="InterPro" id="IPR016098">
    <property type="entry name" value="CAP/MinC_C"/>
</dbReference>
<comment type="similarity">
    <text evidence="1 6">Belongs to the MinC family.</text>
</comment>
<evidence type="ECO:0000256" key="5">
    <source>
        <dbReference type="ARBA" id="ARBA00025606"/>
    </source>
</evidence>
<evidence type="ECO:0000256" key="2">
    <source>
        <dbReference type="ARBA" id="ARBA00022618"/>
    </source>
</evidence>
<dbReference type="Proteomes" id="UP000501466">
    <property type="component" value="Chromosome"/>
</dbReference>
<dbReference type="Pfam" id="PF05209">
    <property type="entry name" value="MinC_N"/>
    <property type="match status" value="1"/>
</dbReference>
<dbReference type="GO" id="GO:0051302">
    <property type="term" value="P:regulation of cell division"/>
    <property type="evidence" value="ECO:0007669"/>
    <property type="project" value="InterPro"/>
</dbReference>
<keyword evidence="10" id="KW-1185">Reference proteome</keyword>
<feature type="domain" description="Septum formation inhibitor MinC C-terminal" evidence="7">
    <location>
        <begin position="132"/>
        <end position="231"/>
    </location>
</feature>
<comment type="subunit">
    <text evidence="6">Interacts with MinD and FtsZ.</text>
</comment>
<evidence type="ECO:0000259" key="8">
    <source>
        <dbReference type="Pfam" id="PF05209"/>
    </source>
</evidence>
<dbReference type="InterPro" id="IPR036145">
    <property type="entry name" value="MinC_C_sf"/>
</dbReference>
<keyword evidence="3 6" id="KW-0717">Septation</keyword>
<evidence type="ECO:0000313" key="10">
    <source>
        <dbReference type="Proteomes" id="UP000501466"/>
    </source>
</evidence>
<evidence type="ECO:0000313" key="9">
    <source>
        <dbReference type="EMBL" id="BBP43662.1"/>
    </source>
</evidence>
<protein>
    <recommendedName>
        <fullName evidence="6">Probable septum site-determining protein MinC</fullName>
    </recommendedName>
</protein>
<evidence type="ECO:0000256" key="3">
    <source>
        <dbReference type="ARBA" id="ARBA00023210"/>
    </source>
</evidence>
<dbReference type="Gene3D" id="2.160.20.70">
    <property type="match status" value="1"/>
</dbReference>
<keyword evidence="4 6" id="KW-0131">Cell cycle</keyword>
<dbReference type="InterPro" id="IPR005526">
    <property type="entry name" value="Septum_form_inhib_MinC_C"/>
</dbReference>
<dbReference type="Gene3D" id="3.30.70.260">
    <property type="match status" value="1"/>
</dbReference>